<feature type="domain" description="Acyltransferase 3" evidence="2">
    <location>
        <begin position="9"/>
        <end position="355"/>
    </location>
</feature>
<dbReference type="InterPro" id="IPR050879">
    <property type="entry name" value="Acyltransferase_3"/>
</dbReference>
<dbReference type="InterPro" id="IPR002656">
    <property type="entry name" value="Acyl_transf_3_dom"/>
</dbReference>
<dbReference type="GO" id="GO:0016746">
    <property type="term" value="F:acyltransferase activity"/>
    <property type="evidence" value="ECO:0007669"/>
    <property type="project" value="UniProtKB-KW"/>
</dbReference>
<feature type="transmembrane region" description="Helical" evidence="1">
    <location>
        <begin position="311"/>
        <end position="329"/>
    </location>
</feature>
<gene>
    <name evidence="3" type="ORF">H6G72_03100</name>
</gene>
<evidence type="ECO:0000256" key="1">
    <source>
        <dbReference type="SAM" id="Phobius"/>
    </source>
</evidence>
<feature type="transmembrane region" description="Helical" evidence="1">
    <location>
        <begin position="232"/>
        <end position="252"/>
    </location>
</feature>
<keyword evidence="1" id="KW-0472">Membrane</keyword>
<evidence type="ECO:0000259" key="2">
    <source>
        <dbReference type="Pfam" id="PF01757"/>
    </source>
</evidence>
<dbReference type="PANTHER" id="PTHR23028:SF134">
    <property type="entry name" value="PUTATIVE (AFU_ORTHOLOGUE AFUA_4G08520)-RELATED"/>
    <property type="match status" value="1"/>
</dbReference>
<dbReference type="Proteomes" id="UP000641954">
    <property type="component" value="Unassembled WGS sequence"/>
</dbReference>
<sequence>MITSGTKIGSIEGTRGVAAFIVLLSHLSLTFFPYLHSFEVSPDSQYYIQNILHNSPFAFSYSGTFAVYVFFVLSGYILTHVASKKNFYEFAVMFLKRYPRLMIPATISCVLAYVAFNTPFLSCKTMLTDWIREYGDFNYTFIGAVYNGVIESFIIGKSAYNPVLWTIHIELIGSFFIFGLCFLEKFNLFNIRGLFVLHSGLIICLTGMALFTNEQIGLGLIAFMAGQLLYCAKIRIVPGLSIAIFLIGIYLAGAHNDSFSYSWLIFILGNKTYTICNFLSGILVVYSIILNERLSDLFSKRMFIVMGKLSFSVYLIHLPIISTIGVFAFSKAYSFIDYNGAAVLACSIVILFTYMMANVFYIFVEQPGLMISHKLSESIVSFFSYGYNAAED</sequence>
<keyword evidence="1" id="KW-0812">Transmembrane</keyword>
<keyword evidence="3" id="KW-0012">Acyltransferase</keyword>
<feature type="transmembrane region" description="Helical" evidence="1">
    <location>
        <begin position="163"/>
        <end position="183"/>
    </location>
</feature>
<comment type="caution">
    <text evidence="3">The sequence shown here is derived from an EMBL/GenBank/DDBJ whole genome shotgun (WGS) entry which is preliminary data.</text>
</comment>
<keyword evidence="3" id="KW-0808">Transferase</keyword>
<organism evidence="3 4">
    <name type="scientific">Planktothricoides raciborskii FACHB-1370</name>
    <dbReference type="NCBI Taxonomy" id="2949576"/>
    <lineage>
        <taxon>Bacteria</taxon>
        <taxon>Bacillati</taxon>
        <taxon>Cyanobacteriota</taxon>
        <taxon>Cyanophyceae</taxon>
        <taxon>Oscillatoriophycideae</taxon>
        <taxon>Oscillatoriales</taxon>
        <taxon>Oscillatoriaceae</taxon>
        <taxon>Planktothricoides</taxon>
    </lineage>
</organism>
<feature type="transmembrane region" description="Helical" evidence="1">
    <location>
        <begin position="17"/>
        <end position="36"/>
    </location>
</feature>
<dbReference type="PANTHER" id="PTHR23028">
    <property type="entry name" value="ACETYLTRANSFERASE"/>
    <property type="match status" value="1"/>
</dbReference>
<reference evidence="3 4" key="1">
    <citation type="journal article" date="2020" name="ISME J.">
        <title>Comparative genomics reveals insights into cyanobacterial evolution and habitat adaptation.</title>
        <authorList>
            <person name="Chen M.Y."/>
            <person name="Teng W.K."/>
            <person name="Zhao L."/>
            <person name="Hu C.X."/>
            <person name="Zhou Y.K."/>
            <person name="Han B.P."/>
            <person name="Song L.R."/>
            <person name="Shu W.S."/>
        </authorList>
    </citation>
    <scope>NUCLEOTIDE SEQUENCE [LARGE SCALE GENOMIC DNA]</scope>
    <source>
        <strain evidence="3 4">FACHB-1370</strain>
    </source>
</reference>
<proteinExistence type="predicted"/>
<evidence type="ECO:0000313" key="4">
    <source>
        <dbReference type="Proteomes" id="UP000641954"/>
    </source>
</evidence>
<evidence type="ECO:0000313" key="3">
    <source>
        <dbReference type="EMBL" id="MBD2542859.1"/>
    </source>
</evidence>
<feature type="transmembrane region" description="Helical" evidence="1">
    <location>
        <begin position="341"/>
        <end position="364"/>
    </location>
</feature>
<dbReference type="EMBL" id="JACJSK010000003">
    <property type="protein sequence ID" value="MBD2542859.1"/>
    <property type="molecule type" value="Genomic_DNA"/>
</dbReference>
<name>A0ABR8E7P8_9CYAN</name>
<feature type="transmembrane region" description="Helical" evidence="1">
    <location>
        <begin position="189"/>
        <end position="211"/>
    </location>
</feature>
<dbReference type="RefSeq" id="WP_054464861.1">
    <property type="nucleotide sequence ID" value="NZ_JACJSK010000003.1"/>
</dbReference>
<accession>A0ABR8E7P8</accession>
<feature type="transmembrane region" description="Helical" evidence="1">
    <location>
        <begin position="98"/>
        <end position="116"/>
    </location>
</feature>
<feature type="transmembrane region" description="Helical" evidence="1">
    <location>
        <begin position="56"/>
        <end position="78"/>
    </location>
</feature>
<feature type="transmembrane region" description="Helical" evidence="1">
    <location>
        <begin position="272"/>
        <end position="290"/>
    </location>
</feature>
<dbReference type="Pfam" id="PF01757">
    <property type="entry name" value="Acyl_transf_3"/>
    <property type="match status" value="1"/>
</dbReference>
<keyword evidence="1" id="KW-1133">Transmembrane helix</keyword>
<keyword evidence="4" id="KW-1185">Reference proteome</keyword>
<protein>
    <submittedName>
        <fullName evidence="3">Acyltransferase</fullName>
    </submittedName>
</protein>